<dbReference type="Proteomes" id="UP000003257">
    <property type="component" value="Unassembled WGS sequence"/>
</dbReference>
<keyword evidence="12 15" id="KW-0129">CBS domain</keyword>
<comment type="cofactor">
    <cofactor evidence="14">
        <name>Zn(2+)</name>
        <dbReference type="ChEBI" id="CHEBI:29105"/>
    </cofactor>
    <text evidence="14">Binds 1 zinc ion per subunit.</text>
</comment>
<keyword evidence="8 14" id="KW-0378">Hydrolase</keyword>
<evidence type="ECO:0000256" key="14">
    <source>
        <dbReference type="PIRNR" id="PIRNR006404"/>
    </source>
</evidence>
<evidence type="ECO:0000256" key="3">
    <source>
        <dbReference type="ARBA" id="ARBA00022475"/>
    </source>
</evidence>
<feature type="transmembrane region" description="Helical" evidence="14">
    <location>
        <begin position="20"/>
        <end position="38"/>
    </location>
</feature>
<keyword evidence="9 14" id="KW-0862">Zinc</keyword>
<feature type="domain" description="CBS" evidence="16">
    <location>
        <begin position="253"/>
        <end position="309"/>
    </location>
</feature>
<evidence type="ECO:0000313" key="17">
    <source>
        <dbReference type="EMBL" id="EDQ05410.1"/>
    </source>
</evidence>
<feature type="transmembrane region" description="Helical" evidence="14">
    <location>
        <begin position="145"/>
        <end position="164"/>
    </location>
</feature>
<dbReference type="Gene3D" id="3.10.580.10">
    <property type="entry name" value="CBS-domain"/>
    <property type="match status" value="2"/>
</dbReference>
<comment type="similarity">
    <text evidence="2 14">Belongs to the peptidase M50B family.</text>
</comment>
<organism evidence="17 18">
    <name type="scientific">Sulfitobacter indolifex HEL-45</name>
    <dbReference type="NCBI Taxonomy" id="391624"/>
    <lineage>
        <taxon>Bacteria</taxon>
        <taxon>Pseudomonadati</taxon>
        <taxon>Pseudomonadota</taxon>
        <taxon>Alphaproteobacteria</taxon>
        <taxon>Rhodobacterales</taxon>
        <taxon>Roseobacteraceae</taxon>
        <taxon>Sulfitobacter</taxon>
    </lineage>
</organism>
<keyword evidence="13 14" id="KW-0472">Membrane</keyword>
<evidence type="ECO:0000256" key="10">
    <source>
        <dbReference type="ARBA" id="ARBA00022989"/>
    </source>
</evidence>
<evidence type="ECO:0000256" key="13">
    <source>
        <dbReference type="ARBA" id="ARBA00023136"/>
    </source>
</evidence>
<comment type="subcellular location">
    <subcellularLocation>
        <location evidence="1 14">Cell membrane</location>
        <topology evidence="1 14">Multi-pass membrane protein</topology>
    </subcellularLocation>
</comment>
<keyword evidence="7" id="KW-0677">Repeat</keyword>
<dbReference type="SMART" id="SM00116">
    <property type="entry name" value="CBS"/>
    <property type="match status" value="2"/>
</dbReference>
<evidence type="ECO:0000256" key="2">
    <source>
        <dbReference type="ARBA" id="ARBA00007931"/>
    </source>
</evidence>
<evidence type="ECO:0000256" key="5">
    <source>
        <dbReference type="ARBA" id="ARBA00022692"/>
    </source>
</evidence>
<dbReference type="Pfam" id="PF00571">
    <property type="entry name" value="CBS"/>
    <property type="match status" value="2"/>
</dbReference>
<dbReference type="CDD" id="cd06164">
    <property type="entry name" value="S2P-M50_SpoIVFB_CBS"/>
    <property type="match status" value="1"/>
</dbReference>
<keyword evidence="3 14" id="KW-1003">Cell membrane</keyword>
<evidence type="ECO:0000256" key="12">
    <source>
        <dbReference type="ARBA" id="ARBA00023122"/>
    </source>
</evidence>
<dbReference type="PANTHER" id="PTHR39188:SF3">
    <property type="entry name" value="STAGE IV SPORULATION PROTEIN FB"/>
    <property type="match status" value="1"/>
</dbReference>
<sequence>MWGNSLKVARLNGIDITLDPSWFLIAILIIWSLATGYFPAELPEAKPATLLFLATIAMLGLFGSIVLHELAHAFVAGHFGLRVRRITLFLFGGVAELESEPVSANTEFWVAIAGPVASLCIALAFWGSGYIALLIGASAPLRSVLGYLTALNITLALFNLLPAFPMDGGRILRAWLWSRSGDFLAATRQAIKASKALSYAIAILGLLAAFSGAVTLGLWAIFIALFLLAAARSTLANLEKNKAFEGRAVSQLMSRDPWTVSPNLSLSELVNDVFLKHAISFVPVVEDGALLGYVDTQIVRKIDRENWTTTKVDDVVESCSDANTVDYDMSATELIAKFVSSGRRKFLVVDAQGLAGVVSLSDMVSVLNISKEIG</sequence>
<dbReference type="SUPFAM" id="SSF54631">
    <property type="entry name" value="CBS-domain pair"/>
    <property type="match status" value="1"/>
</dbReference>
<evidence type="ECO:0000256" key="11">
    <source>
        <dbReference type="ARBA" id="ARBA00023049"/>
    </source>
</evidence>
<dbReference type="RefSeq" id="WP_007117480.1">
    <property type="nucleotide sequence ID" value="NZ_ABID01000001.1"/>
</dbReference>
<feature type="transmembrane region" description="Helical" evidence="14">
    <location>
        <begin position="197"/>
        <end position="230"/>
    </location>
</feature>
<evidence type="ECO:0000256" key="7">
    <source>
        <dbReference type="ARBA" id="ARBA00022737"/>
    </source>
</evidence>
<evidence type="ECO:0000256" key="1">
    <source>
        <dbReference type="ARBA" id="ARBA00004651"/>
    </source>
</evidence>
<evidence type="ECO:0000259" key="16">
    <source>
        <dbReference type="PROSITE" id="PS51371"/>
    </source>
</evidence>
<feature type="transmembrane region" description="Helical" evidence="14">
    <location>
        <begin position="50"/>
        <end position="75"/>
    </location>
</feature>
<dbReference type="PIRSF" id="PIRSF006404">
    <property type="entry name" value="UCP006404_Pept_M50_CBS"/>
    <property type="match status" value="1"/>
</dbReference>
<evidence type="ECO:0000256" key="4">
    <source>
        <dbReference type="ARBA" id="ARBA00022670"/>
    </source>
</evidence>
<dbReference type="InterPro" id="IPR046342">
    <property type="entry name" value="CBS_dom_sf"/>
</dbReference>
<gene>
    <name evidence="17" type="ORF">OIHEL45_01330</name>
</gene>
<dbReference type="PANTHER" id="PTHR39188">
    <property type="entry name" value="MEMBRANE-ASSOCIATED ZINC METALLOPROTEASE M50B"/>
    <property type="match status" value="1"/>
</dbReference>
<comment type="caution">
    <text evidence="17">The sequence shown here is derived from an EMBL/GenBank/DDBJ whole genome shotgun (WGS) entry which is preliminary data.</text>
</comment>
<keyword evidence="10 14" id="KW-1133">Transmembrane helix</keyword>
<dbReference type="InterPro" id="IPR008915">
    <property type="entry name" value="Peptidase_M50"/>
</dbReference>
<evidence type="ECO:0000256" key="9">
    <source>
        <dbReference type="ARBA" id="ARBA00022833"/>
    </source>
</evidence>
<proteinExistence type="inferred from homology"/>
<feature type="transmembrane region" description="Helical" evidence="14">
    <location>
        <begin position="108"/>
        <end position="133"/>
    </location>
</feature>
<reference evidence="17 18" key="1">
    <citation type="submission" date="2007-11" db="EMBL/GenBank/DDBJ databases">
        <authorList>
            <person name="Wagner-Dobler I."/>
            <person name="Ferriera S."/>
            <person name="Johnson J."/>
            <person name="Kravitz S."/>
            <person name="Beeson K."/>
            <person name="Sutton G."/>
            <person name="Rogers Y.-H."/>
            <person name="Friedman R."/>
            <person name="Frazier M."/>
            <person name="Venter J.C."/>
        </authorList>
    </citation>
    <scope>NUCLEOTIDE SEQUENCE [LARGE SCALE GENOMIC DNA]</scope>
    <source>
        <strain evidence="17 18">HEL-45</strain>
    </source>
</reference>
<dbReference type="PROSITE" id="PS51371">
    <property type="entry name" value="CBS"/>
    <property type="match status" value="1"/>
</dbReference>
<evidence type="ECO:0000313" key="18">
    <source>
        <dbReference type="Proteomes" id="UP000003257"/>
    </source>
</evidence>
<evidence type="ECO:0000256" key="8">
    <source>
        <dbReference type="ARBA" id="ARBA00022801"/>
    </source>
</evidence>
<keyword evidence="11 14" id="KW-0482">Metalloprotease</keyword>
<dbReference type="InterPro" id="IPR000644">
    <property type="entry name" value="CBS_dom"/>
</dbReference>
<keyword evidence="6 14" id="KW-0479">Metal-binding</keyword>
<keyword evidence="4 14" id="KW-0645">Protease</keyword>
<name>A0ABM9X7D7_9RHOB</name>
<keyword evidence="18" id="KW-1185">Reference proteome</keyword>
<evidence type="ECO:0000256" key="6">
    <source>
        <dbReference type="ARBA" id="ARBA00022723"/>
    </source>
</evidence>
<dbReference type="Pfam" id="PF02163">
    <property type="entry name" value="Peptidase_M50"/>
    <property type="match status" value="2"/>
</dbReference>
<protein>
    <recommendedName>
        <fullName evidence="14">Zinc metalloprotease</fullName>
    </recommendedName>
</protein>
<dbReference type="InterPro" id="IPR016483">
    <property type="entry name" value="UCP006404_Pept_M50_CBS"/>
</dbReference>
<evidence type="ECO:0000256" key="15">
    <source>
        <dbReference type="PROSITE-ProRule" id="PRU00703"/>
    </source>
</evidence>
<dbReference type="EMBL" id="ABID01000001">
    <property type="protein sequence ID" value="EDQ05410.1"/>
    <property type="molecule type" value="Genomic_DNA"/>
</dbReference>
<accession>A0ABM9X7D7</accession>
<keyword evidence="5 14" id="KW-0812">Transmembrane</keyword>